<dbReference type="RefSeq" id="WP_215338674.1">
    <property type="nucleotide sequence ID" value="NZ_JAGSGD010000001.1"/>
</dbReference>
<evidence type="ECO:0000313" key="2">
    <source>
        <dbReference type="EMBL" id="MBR7618755.1"/>
    </source>
</evidence>
<protein>
    <submittedName>
        <fullName evidence="2">Uncharacterized protein</fullName>
    </submittedName>
</protein>
<accession>A0A941CY39</accession>
<sequence>MDLSDPAQLRQKALSRWDNEGGASLQGPQEGSTEGGAAPEPAPEVTNSEIVLLRVRLIAMENLLIALLADASERQLELAREVTAYISPRPGFTHHPLTLRAASHMSDLVERAGAFRSRTDLPAGGALGDRHIDGGPAVSERDDNCPAPGPHPDDQ</sequence>
<name>A0A941CY39_9CAUL</name>
<feature type="region of interest" description="Disordered" evidence="1">
    <location>
        <begin position="1"/>
        <end position="44"/>
    </location>
</feature>
<feature type="compositionally biased region" description="Basic and acidic residues" evidence="1">
    <location>
        <begin position="128"/>
        <end position="144"/>
    </location>
</feature>
<dbReference type="AlphaFoldDB" id="A0A941CY39"/>
<comment type="caution">
    <text evidence="2">The sequence shown here is derived from an EMBL/GenBank/DDBJ whole genome shotgun (WGS) entry which is preliminary data.</text>
</comment>
<dbReference type="Proteomes" id="UP000622580">
    <property type="component" value="Unassembled WGS sequence"/>
</dbReference>
<reference evidence="2" key="1">
    <citation type="submission" date="2021-04" db="EMBL/GenBank/DDBJ databases">
        <title>Draft genome assembly of strain Phenylobacterium sp. 20VBR1 using MiniION and Illumina platforms.</title>
        <authorList>
            <person name="Thomas F.A."/>
            <person name="Krishnan K.P."/>
            <person name="Sinha R.K."/>
        </authorList>
    </citation>
    <scope>NUCLEOTIDE SEQUENCE</scope>
    <source>
        <strain evidence="2">20VBR1</strain>
    </source>
</reference>
<proteinExistence type="predicted"/>
<feature type="region of interest" description="Disordered" evidence="1">
    <location>
        <begin position="120"/>
        <end position="155"/>
    </location>
</feature>
<organism evidence="2 3">
    <name type="scientific">Phenylobacterium glaciei</name>
    <dbReference type="NCBI Taxonomy" id="2803784"/>
    <lineage>
        <taxon>Bacteria</taxon>
        <taxon>Pseudomonadati</taxon>
        <taxon>Pseudomonadota</taxon>
        <taxon>Alphaproteobacteria</taxon>
        <taxon>Caulobacterales</taxon>
        <taxon>Caulobacteraceae</taxon>
        <taxon>Phenylobacterium</taxon>
    </lineage>
</organism>
<gene>
    <name evidence="2" type="ORF">JKL49_05075</name>
</gene>
<evidence type="ECO:0000256" key="1">
    <source>
        <dbReference type="SAM" id="MobiDB-lite"/>
    </source>
</evidence>
<keyword evidence="3" id="KW-1185">Reference proteome</keyword>
<dbReference type="EMBL" id="JAGSGD010000001">
    <property type="protein sequence ID" value="MBR7618755.1"/>
    <property type="molecule type" value="Genomic_DNA"/>
</dbReference>
<evidence type="ECO:0000313" key="3">
    <source>
        <dbReference type="Proteomes" id="UP000622580"/>
    </source>
</evidence>